<reference evidence="1 2" key="1">
    <citation type="submission" date="2018-11" db="EMBL/GenBank/DDBJ databases">
        <authorList>
            <consortium name="Pathogen Informatics"/>
        </authorList>
    </citation>
    <scope>NUCLEOTIDE SEQUENCE [LARGE SCALE GENOMIC DNA]</scope>
</reference>
<organism evidence="1 2">
    <name type="scientific">Dracunculus medinensis</name>
    <name type="common">Guinea worm</name>
    <dbReference type="NCBI Taxonomy" id="318479"/>
    <lineage>
        <taxon>Eukaryota</taxon>
        <taxon>Metazoa</taxon>
        <taxon>Ecdysozoa</taxon>
        <taxon>Nematoda</taxon>
        <taxon>Chromadorea</taxon>
        <taxon>Rhabditida</taxon>
        <taxon>Spirurina</taxon>
        <taxon>Dracunculoidea</taxon>
        <taxon>Dracunculidae</taxon>
        <taxon>Dracunculus</taxon>
    </lineage>
</organism>
<gene>
    <name evidence="1" type="ORF">DME_LOCUS10114</name>
</gene>
<dbReference type="InterPro" id="IPR002591">
    <property type="entry name" value="Phosphodiest/P_Trfase"/>
</dbReference>
<dbReference type="PANTHER" id="PTHR10151:SF114">
    <property type="entry name" value="ECTONUCLEOTIDE PYROPHOSPHATASE_PHOSPHODIESTERASE C27A7.3"/>
    <property type="match status" value="1"/>
</dbReference>
<sequence>MIFLLYQLFDVPPLIVISLDGFQSGYLERGLSPAIYRLQECGTYSKYMLPSYPSKTFPNHYTISTGLFPESHGIIDNYMYDRNVNDPGVSTFVPLKIGQKCF</sequence>
<dbReference type="Proteomes" id="UP000274756">
    <property type="component" value="Unassembled WGS sequence"/>
</dbReference>
<dbReference type="InterPro" id="IPR017850">
    <property type="entry name" value="Alkaline_phosphatase_core_sf"/>
</dbReference>
<dbReference type="AlphaFoldDB" id="A0A3P7QUL3"/>
<evidence type="ECO:0000313" key="1">
    <source>
        <dbReference type="EMBL" id="VDN60141.1"/>
    </source>
</evidence>
<evidence type="ECO:0000313" key="2">
    <source>
        <dbReference type="Proteomes" id="UP000274756"/>
    </source>
</evidence>
<proteinExistence type="predicted"/>
<dbReference type="Gene3D" id="3.40.720.10">
    <property type="entry name" value="Alkaline Phosphatase, subunit A"/>
    <property type="match status" value="1"/>
</dbReference>
<dbReference type="EMBL" id="UYYG01001202">
    <property type="protein sequence ID" value="VDN60141.1"/>
    <property type="molecule type" value="Genomic_DNA"/>
</dbReference>
<keyword evidence="2" id="KW-1185">Reference proteome</keyword>
<protein>
    <submittedName>
        <fullName evidence="1">Uncharacterized protein</fullName>
    </submittedName>
</protein>
<dbReference type="SUPFAM" id="SSF53649">
    <property type="entry name" value="Alkaline phosphatase-like"/>
    <property type="match status" value="1"/>
</dbReference>
<dbReference type="OrthoDB" id="415411at2759"/>
<dbReference type="Pfam" id="PF01663">
    <property type="entry name" value="Phosphodiest"/>
    <property type="match status" value="1"/>
</dbReference>
<dbReference type="STRING" id="318479.A0A3P7QUL3"/>
<accession>A0A3P7QUL3</accession>
<name>A0A3P7QUL3_DRAME</name>
<dbReference type="PANTHER" id="PTHR10151">
    <property type="entry name" value="ECTONUCLEOTIDE PYROPHOSPHATASE/PHOSPHODIESTERASE"/>
    <property type="match status" value="1"/>
</dbReference>